<evidence type="ECO:0000313" key="8">
    <source>
        <dbReference type="WBParaSite" id="BPAG_0000442401-mRNA-1"/>
    </source>
</evidence>
<accession>A0A0N4T887</accession>
<keyword evidence="3 5" id="KW-1133">Transmembrane helix</keyword>
<feature type="transmembrane region" description="Helical" evidence="5">
    <location>
        <begin position="21"/>
        <end position="42"/>
    </location>
</feature>
<gene>
    <name evidence="6" type="ORF">BPAG_LOCUS4387</name>
</gene>
<reference evidence="8" key="1">
    <citation type="submission" date="2017-02" db="UniProtKB">
        <authorList>
            <consortium name="WormBaseParasite"/>
        </authorList>
    </citation>
    <scope>IDENTIFICATION</scope>
</reference>
<evidence type="ECO:0000256" key="2">
    <source>
        <dbReference type="ARBA" id="ARBA00022692"/>
    </source>
</evidence>
<evidence type="ECO:0000313" key="6">
    <source>
        <dbReference type="EMBL" id="VDN85573.1"/>
    </source>
</evidence>
<dbReference type="PANTHER" id="PTHR11785">
    <property type="entry name" value="AMINO ACID TRANSPORTER"/>
    <property type="match status" value="1"/>
</dbReference>
<name>A0A0N4T887_BRUPA</name>
<protein>
    <submittedName>
        <fullName evidence="8">AA_permease domain-containing protein</fullName>
    </submittedName>
</protein>
<dbReference type="Proteomes" id="UP000278627">
    <property type="component" value="Unassembled WGS sequence"/>
</dbReference>
<dbReference type="GO" id="GO:0015179">
    <property type="term" value="F:L-amino acid transmembrane transporter activity"/>
    <property type="evidence" value="ECO:0007669"/>
    <property type="project" value="TreeGrafter"/>
</dbReference>
<reference evidence="6 7" key="2">
    <citation type="submission" date="2018-11" db="EMBL/GenBank/DDBJ databases">
        <authorList>
            <consortium name="Pathogen Informatics"/>
        </authorList>
    </citation>
    <scope>NUCLEOTIDE SEQUENCE [LARGE SCALE GENOMIC DNA]</scope>
</reference>
<dbReference type="Pfam" id="PF13520">
    <property type="entry name" value="AA_permease_2"/>
    <property type="match status" value="1"/>
</dbReference>
<dbReference type="STRING" id="6280.A0A0N4T887"/>
<dbReference type="InterPro" id="IPR050598">
    <property type="entry name" value="AminoAcid_Transporter"/>
</dbReference>
<dbReference type="WBParaSite" id="BPAG_0000442401-mRNA-1">
    <property type="protein sequence ID" value="BPAG_0000442401-mRNA-1"/>
    <property type="gene ID" value="BPAG_0000442401"/>
</dbReference>
<evidence type="ECO:0000313" key="7">
    <source>
        <dbReference type="Proteomes" id="UP000278627"/>
    </source>
</evidence>
<keyword evidence="2 5" id="KW-0812">Transmembrane</keyword>
<proteinExistence type="predicted"/>
<evidence type="ECO:0000256" key="3">
    <source>
        <dbReference type="ARBA" id="ARBA00022989"/>
    </source>
</evidence>
<keyword evidence="4 5" id="KW-0472">Membrane</keyword>
<feature type="transmembrane region" description="Helical" evidence="5">
    <location>
        <begin position="97"/>
        <end position="119"/>
    </location>
</feature>
<dbReference type="EMBL" id="UZAD01002079">
    <property type="protein sequence ID" value="VDN85573.1"/>
    <property type="molecule type" value="Genomic_DNA"/>
</dbReference>
<organism evidence="8">
    <name type="scientific">Brugia pahangi</name>
    <name type="common">Filarial nematode worm</name>
    <dbReference type="NCBI Taxonomy" id="6280"/>
    <lineage>
        <taxon>Eukaryota</taxon>
        <taxon>Metazoa</taxon>
        <taxon>Ecdysozoa</taxon>
        <taxon>Nematoda</taxon>
        <taxon>Chromadorea</taxon>
        <taxon>Rhabditida</taxon>
        <taxon>Spirurina</taxon>
        <taxon>Spiruromorpha</taxon>
        <taxon>Filarioidea</taxon>
        <taxon>Onchocercidae</taxon>
        <taxon>Brugia</taxon>
    </lineage>
</organism>
<sequence>MEKKKVIQVIGKNSNITNSSKMGLCGAISYIIGNIVGAGLFITPTSVLQQVNSVGLSLIIWSVTALISLLGAFCYMELGTSIRRSGAHFAYLCYVKWYPIAFAFICVGCFVIFPATLAIQTETFSEYL</sequence>
<keyword evidence="7" id="KW-1185">Reference proteome</keyword>
<feature type="transmembrane region" description="Helical" evidence="5">
    <location>
        <begin position="54"/>
        <end position="76"/>
    </location>
</feature>
<dbReference type="GO" id="GO:0016020">
    <property type="term" value="C:membrane"/>
    <property type="evidence" value="ECO:0007669"/>
    <property type="project" value="UniProtKB-SubCell"/>
</dbReference>
<evidence type="ECO:0000256" key="1">
    <source>
        <dbReference type="ARBA" id="ARBA00004141"/>
    </source>
</evidence>
<comment type="subcellular location">
    <subcellularLocation>
        <location evidence="1">Membrane</location>
        <topology evidence="1">Multi-pass membrane protein</topology>
    </subcellularLocation>
</comment>
<dbReference type="Gene3D" id="1.20.1740.10">
    <property type="entry name" value="Amino acid/polyamine transporter I"/>
    <property type="match status" value="1"/>
</dbReference>
<evidence type="ECO:0000256" key="4">
    <source>
        <dbReference type="ARBA" id="ARBA00023136"/>
    </source>
</evidence>
<dbReference type="AlphaFoldDB" id="A0A0N4T887"/>
<evidence type="ECO:0000256" key="5">
    <source>
        <dbReference type="SAM" id="Phobius"/>
    </source>
</evidence>
<dbReference type="PANTHER" id="PTHR11785:SF523">
    <property type="entry name" value="AMINO ACID TRANSPORTER PROTEIN 6"/>
    <property type="match status" value="1"/>
</dbReference>
<dbReference type="InterPro" id="IPR002293">
    <property type="entry name" value="AA/rel_permease1"/>
</dbReference>